<dbReference type="InterPro" id="IPR025558">
    <property type="entry name" value="DUF4283"/>
</dbReference>
<evidence type="ECO:0000259" key="1">
    <source>
        <dbReference type="Pfam" id="PF02797"/>
    </source>
</evidence>
<comment type="caution">
    <text evidence="3">The sequence shown here is derived from an EMBL/GenBank/DDBJ whole genome shotgun (WGS) entry which is preliminary data.</text>
</comment>
<gene>
    <name evidence="3" type="ORF">F3Y22_tig00111313pilonHSYRG00004</name>
</gene>
<evidence type="ECO:0000313" key="4">
    <source>
        <dbReference type="Proteomes" id="UP000436088"/>
    </source>
</evidence>
<feature type="domain" description="Chalcone/stilbene synthase C-terminal" evidence="1">
    <location>
        <begin position="529"/>
        <end position="580"/>
    </location>
</feature>
<reference evidence="3" key="1">
    <citation type="submission" date="2019-09" db="EMBL/GenBank/DDBJ databases">
        <title>Draft genome information of white flower Hibiscus syriacus.</title>
        <authorList>
            <person name="Kim Y.-M."/>
        </authorList>
    </citation>
    <scope>NUCLEOTIDE SEQUENCE [LARGE SCALE GENOMIC DNA]</scope>
    <source>
        <strain evidence="3">YM2019G1</strain>
    </source>
</reference>
<proteinExistence type="predicted"/>
<dbReference type="Pfam" id="PF14111">
    <property type="entry name" value="DUF4283"/>
    <property type="match status" value="1"/>
</dbReference>
<dbReference type="InterPro" id="IPR012392">
    <property type="entry name" value="3-ktacl-CoA_syn"/>
</dbReference>
<dbReference type="InterPro" id="IPR012328">
    <property type="entry name" value="Chalcone/stilbene_synt_C"/>
</dbReference>
<dbReference type="EMBL" id="VEPZ02001304">
    <property type="protein sequence ID" value="KAE8681577.1"/>
    <property type="molecule type" value="Genomic_DNA"/>
</dbReference>
<dbReference type="Gene3D" id="3.40.47.10">
    <property type="match status" value="1"/>
</dbReference>
<dbReference type="Gene3D" id="3.60.10.10">
    <property type="entry name" value="Endonuclease/exonuclease/phosphatase"/>
    <property type="match status" value="1"/>
</dbReference>
<protein>
    <submittedName>
        <fullName evidence="3">Uncharacterized protein</fullName>
    </submittedName>
</protein>
<accession>A0A6A2YQP0</accession>
<dbReference type="GO" id="GO:0006633">
    <property type="term" value="P:fatty acid biosynthetic process"/>
    <property type="evidence" value="ECO:0007669"/>
    <property type="project" value="InterPro"/>
</dbReference>
<dbReference type="GO" id="GO:0016020">
    <property type="term" value="C:membrane"/>
    <property type="evidence" value="ECO:0007669"/>
    <property type="project" value="InterPro"/>
</dbReference>
<name>A0A6A2YQP0_HIBSY</name>
<dbReference type="GO" id="GO:0016747">
    <property type="term" value="F:acyltransferase activity, transferring groups other than amino-acyl groups"/>
    <property type="evidence" value="ECO:0007669"/>
    <property type="project" value="InterPro"/>
</dbReference>
<dbReference type="SUPFAM" id="SSF53901">
    <property type="entry name" value="Thiolase-like"/>
    <property type="match status" value="1"/>
</dbReference>
<evidence type="ECO:0000259" key="2">
    <source>
        <dbReference type="Pfam" id="PF14111"/>
    </source>
</evidence>
<keyword evidence="4" id="KW-1185">Reference proteome</keyword>
<sequence>MNWRDLFGCSVGQGLDYFPPTARDGSIVVRPPTERIVENLWKKTSAGNHVKVSYANNNLYVFSFSSESDRNWVLENGPWNILNKPLILRKWEPNMHRLNFDLFRLPVWIHLFNILLELFNRVGLSYITSSIGIPLSMDSITTAKTHLECAKICIEIGVTDDIPKFIEVILSEGTYVSVAVERKKEEQPHFIEVESTVGGIELLQEKQLPSIMDSKEKNHIDEVPEPVSKDLDKDPSLTVEKQVEVPLIPESIAPPSIDKGDISRATIKKDRATLVNGLISMKKDKLVMAKSNVEDGNKNKVDVLCLMETRVKSDKGGKILHIKFKNCSHLGDSLTITAFYGSNDGIQRRFLWQQLQLLNSITGQSPWILGGDFNVTLHPFESSDSAFLGEGSLWVALINNYVLKGNNFWTIHIGSSFSWSLKRIFKLRAMAYPILTAGTGKMTTNAFSVTTLVKQGIIYSSTALWLTSCGLLSAPPLVCHSIFTLGKILSCGKVQTGKFKFLVTLVRNKILKAKVKPYIPDFKLAFEHFCVHAGGRAVLDEIQKNLKLTDRHMEPSRMTLHRFGNTSSSSLCAVWKALRSTPSPINETGGNPWKGEIDKYPVKVHLA</sequence>
<dbReference type="Proteomes" id="UP000436088">
    <property type="component" value="Unassembled WGS sequence"/>
</dbReference>
<dbReference type="InterPro" id="IPR016039">
    <property type="entry name" value="Thiolase-like"/>
</dbReference>
<dbReference type="InterPro" id="IPR036691">
    <property type="entry name" value="Endo/exonu/phosph_ase_sf"/>
</dbReference>
<organism evidence="3 4">
    <name type="scientific">Hibiscus syriacus</name>
    <name type="common">Rose of Sharon</name>
    <dbReference type="NCBI Taxonomy" id="106335"/>
    <lineage>
        <taxon>Eukaryota</taxon>
        <taxon>Viridiplantae</taxon>
        <taxon>Streptophyta</taxon>
        <taxon>Embryophyta</taxon>
        <taxon>Tracheophyta</taxon>
        <taxon>Spermatophyta</taxon>
        <taxon>Magnoliopsida</taxon>
        <taxon>eudicotyledons</taxon>
        <taxon>Gunneridae</taxon>
        <taxon>Pentapetalae</taxon>
        <taxon>rosids</taxon>
        <taxon>malvids</taxon>
        <taxon>Malvales</taxon>
        <taxon>Malvaceae</taxon>
        <taxon>Malvoideae</taxon>
        <taxon>Hibiscus</taxon>
    </lineage>
</organism>
<dbReference type="PANTHER" id="PTHR31561">
    <property type="entry name" value="3-KETOACYL-COA SYNTHASE"/>
    <property type="match status" value="1"/>
</dbReference>
<dbReference type="Pfam" id="PF02797">
    <property type="entry name" value="Chal_sti_synt_C"/>
    <property type="match status" value="1"/>
</dbReference>
<dbReference type="AlphaFoldDB" id="A0A6A2YQP0"/>
<dbReference type="SUPFAM" id="SSF56219">
    <property type="entry name" value="DNase I-like"/>
    <property type="match status" value="1"/>
</dbReference>
<evidence type="ECO:0000313" key="3">
    <source>
        <dbReference type="EMBL" id="KAE8681577.1"/>
    </source>
</evidence>
<feature type="domain" description="DUF4283" evidence="2">
    <location>
        <begin position="35"/>
        <end position="94"/>
    </location>
</feature>